<keyword evidence="2" id="KW-0444">Lipid biosynthesis</keyword>
<keyword evidence="4 11" id="KW-0548">Nucleotidyltransferase</keyword>
<evidence type="ECO:0000256" key="2">
    <source>
        <dbReference type="ARBA" id="ARBA00022516"/>
    </source>
</evidence>
<feature type="compositionally biased region" description="Low complexity" evidence="9">
    <location>
        <begin position="74"/>
        <end position="99"/>
    </location>
</feature>
<organism evidence="11 12">
    <name type="scientific">Rhodotorula taiwanensis</name>
    <dbReference type="NCBI Taxonomy" id="741276"/>
    <lineage>
        <taxon>Eukaryota</taxon>
        <taxon>Fungi</taxon>
        <taxon>Dikarya</taxon>
        <taxon>Basidiomycota</taxon>
        <taxon>Pucciniomycotina</taxon>
        <taxon>Microbotryomycetes</taxon>
        <taxon>Sporidiobolales</taxon>
        <taxon>Sporidiobolaceae</taxon>
        <taxon>Rhodotorula</taxon>
    </lineage>
</organism>
<proteinExistence type="inferred from homology"/>
<dbReference type="CDD" id="cd02174">
    <property type="entry name" value="CCT"/>
    <property type="match status" value="1"/>
</dbReference>
<dbReference type="EMBL" id="PJQD01000079">
    <property type="protein sequence ID" value="POY71583.1"/>
    <property type="molecule type" value="Genomic_DNA"/>
</dbReference>
<comment type="caution">
    <text evidence="11">The sequence shown here is derived from an EMBL/GenBank/DDBJ whole genome shotgun (WGS) entry which is preliminary data.</text>
</comment>
<evidence type="ECO:0000256" key="3">
    <source>
        <dbReference type="ARBA" id="ARBA00022679"/>
    </source>
</evidence>
<evidence type="ECO:0000256" key="4">
    <source>
        <dbReference type="ARBA" id="ARBA00022695"/>
    </source>
</evidence>
<dbReference type="Gene3D" id="3.40.50.620">
    <property type="entry name" value="HUPs"/>
    <property type="match status" value="1"/>
</dbReference>
<dbReference type="InterPro" id="IPR014729">
    <property type="entry name" value="Rossmann-like_a/b/a_fold"/>
</dbReference>
<evidence type="ECO:0000256" key="5">
    <source>
        <dbReference type="ARBA" id="ARBA00023098"/>
    </source>
</evidence>
<dbReference type="GO" id="GO:0005635">
    <property type="term" value="C:nuclear envelope"/>
    <property type="evidence" value="ECO:0007669"/>
    <property type="project" value="TreeGrafter"/>
</dbReference>
<name>A0A2S5B478_9BASI</name>
<evidence type="ECO:0000256" key="6">
    <source>
        <dbReference type="ARBA" id="ARBA00023209"/>
    </source>
</evidence>
<dbReference type="GO" id="GO:0031210">
    <property type="term" value="F:phosphatidylcholine binding"/>
    <property type="evidence" value="ECO:0007669"/>
    <property type="project" value="TreeGrafter"/>
</dbReference>
<dbReference type="SUPFAM" id="SSF52374">
    <property type="entry name" value="Nucleotidylyl transferase"/>
    <property type="match status" value="1"/>
</dbReference>
<feature type="compositionally biased region" description="Low complexity" evidence="9">
    <location>
        <begin position="173"/>
        <end position="184"/>
    </location>
</feature>
<dbReference type="PANTHER" id="PTHR10739:SF13">
    <property type="entry name" value="CHOLINE-PHOSPHATE CYTIDYLYLTRANSFERASE"/>
    <property type="match status" value="1"/>
</dbReference>
<evidence type="ECO:0000256" key="7">
    <source>
        <dbReference type="ARBA" id="ARBA00023264"/>
    </source>
</evidence>
<evidence type="ECO:0000259" key="10">
    <source>
        <dbReference type="Pfam" id="PF01467"/>
    </source>
</evidence>
<dbReference type="GO" id="GO:0004105">
    <property type="term" value="F:choline-phosphate cytidylyltransferase activity"/>
    <property type="evidence" value="ECO:0007669"/>
    <property type="project" value="UniProtKB-EC"/>
</dbReference>
<dbReference type="STRING" id="741276.A0A2S5B478"/>
<evidence type="ECO:0000313" key="11">
    <source>
        <dbReference type="EMBL" id="POY71583.1"/>
    </source>
</evidence>
<dbReference type="NCBIfam" id="TIGR00125">
    <property type="entry name" value="cyt_tran_rel"/>
    <property type="match status" value="1"/>
</dbReference>
<feature type="region of interest" description="Disordered" evidence="9">
    <location>
        <begin position="1"/>
        <end position="273"/>
    </location>
</feature>
<evidence type="ECO:0000313" key="12">
    <source>
        <dbReference type="Proteomes" id="UP000237144"/>
    </source>
</evidence>
<dbReference type="InterPro" id="IPR045049">
    <property type="entry name" value="Pcy1-like"/>
</dbReference>
<dbReference type="Pfam" id="PF01467">
    <property type="entry name" value="CTP_transf_like"/>
    <property type="match status" value="1"/>
</dbReference>
<keyword evidence="3 11" id="KW-0808">Transferase</keyword>
<keyword evidence="6" id="KW-0594">Phospholipid biosynthesis</keyword>
<dbReference type="AlphaFoldDB" id="A0A2S5B478"/>
<feature type="compositionally biased region" description="Low complexity" evidence="9">
    <location>
        <begin position="148"/>
        <end position="161"/>
    </location>
</feature>
<protein>
    <recommendedName>
        <fullName evidence="8">choline-phosphate cytidylyltransferase</fullName>
        <ecNumber evidence="8">2.7.7.15</ecNumber>
    </recommendedName>
</protein>
<feature type="compositionally biased region" description="Polar residues" evidence="9">
    <location>
        <begin position="36"/>
        <end position="54"/>
    </location>
</feature>
<gene>
    <name evidence="11" type="ORF">BMF94_5408</name>
</gene>
<feature type="domain" description="Cytidyltransferase-like" evidence="10">
    <location>
        <begin position="322"/>
        <end position="449"/>
    </location>
</feature>
<evidence type="ECO:0000256" key="9">
    <source>
        <dbReference type="SAM" id="MobiDB-lite"/>
    </source>
</evidence>
<comment type="similarity">
    <text evidence="1">Belongs to the cytidylyltransferase family.</text>
</comment>
<sequence length="490" mass="52875">MTAHSANTPAGSSPSAATSSSRRRLSNRRLRPEGEGQSSREASAESNDETSSPSLLEDDDDDDNVSLSAPRTRSAVPAPGPASASRPATSGLGQQLGELHLGDVTPQQLDSATPAARSLASSTQLTPGAAAAAGEVTEGYDSAHDGDVSSATAGSSSVSAARLATHPHAFRAPVSLHPSSLSHPHPNPHSHPHSLPLHPHFQQTSSFRSSASETLAGKREDDEEEEDDGYSPSPPSQTETETDGEPLSSAAGKSKSRAIPSTYPERRPEQAEPVLWAPAPSGFLSSMTAEDIQAHIRRAIEGDPGRSYKIKAPPTDRPVRIYADGVYDLLHYGHMLQLRQCKLMFPSVYLLVGVCSSALVEQHKSHPVFSSEERYESMRHIRWVDEVIEEAPWQVDQEFIDKWQIDYIAHDEEPYASAGKEDVYAFAKSIGSFLPTKRTNGISTSELLQRIVEGYREGEYDSKLRKIGHPELCSQPASVKGEPSVKAESH</sequence>
<reference evidence="11 12" key="1">
    <citation type="journal article" date="2018" name="Front. Microbiol.">
        <title>Prospects for Fungal Bioremediation of Acidic Radioactive Waste Sites: Characterization and Genome Sequence of Rhodotorula taiwanensis MD1149.</title>
        <authorList>
            <person name="Tkavc R."/>
            <person name="Matrosova V.Y."/>
            <person name="Grichenko O.E."/>
            <person name="Gostincar C."/>
            <person name="Volpe R.P."/>
            <person name="Klimenkova P."/>
            <person name="Gaidamakova E.K."/>
            <person name="Zhou C.E."/>
            <person name="Stewart B.J."/>
            <person name="Lyman M.G."/>
            <person name="Malfatti S.A."/>
            <person name="Rubinfeld B."/>
            <person name="Courtot M."/>
            <person name="Singh J."/>
            <person name="Dalgard C.L."/>
            <person name="Hamilton T."/>
            <person name="Frey K.G."/>
            <person name="Gunde-Cimerman N."/>
            <person name="Dugan L."/>
            <person name="Daly M.J."/>
        </authorList>
    </citation>
    <scope>NUCLEOTIDE SEQUENCE [LARGE SCALE GENOMIC DNA]</scope>
    <source>
        <strain evidence="11 12">MD1149</strain>
    </source>
</reference>
<evidence type="ECO:0000256" key="8">
    <source>
        <dbReference type="ARBA" id="ARBA00026101"/>
    </source>
</evidence>
<dbReference type="OrthoDB" id="17102at2759"/>
<dbReference type="Proteomes" id="UP000237144">
    <property type="component" value="Unassembled WGS sequence"/>
</dbReference>
<keyword evidence="12" id="KW-1185">Reference proteome</keyword>
<dbReference type="EC" id="2.7.7.15" evidence="8"/>
<dbReference type="PANTHER" id="PTHR10739">
    <property type="entry name" value="CYTIDYLYLTRANSFERASE"/>
    <property type="match status" value="1"/>
</dbReference>
<dbReference type="InterPro" id="IPR041723">
    <property type="entry name" value="CCT"/>
</dbReference>
<keyword evidence="5" id="KW-0443">Lipid metabolism</keyword>
<accession>A0A2S5B478</accession>
<evidence type="ECO:0000256" key="1">
    <source>
        <dbReference type="ARBA" id="ARBA00010101"/>
    </source>
</evidence>
<dbReference type="InterPro" id="IPR004821">
    <property type="entry name" value="Cyt_trans-like"/>
</dbReference>
<keyword evidence="7" id="KW-1208">Phospholipid metabolism</keyword>
<feature type="compositionally biased region" description="Low complexity" evidence="9">
    <location>
        <begin position="1"/>
        <end position="20"/>
    </location>
</feature>
<feature type="compositionally biased region" description="Polar residues" evidence="9">
    <location>
        <begin position="201"/>
        <end position="213"/>
    </location>
</feature>